<evidence type="ECO:0000313" key="1">
    <source>
        <dbReference type="EMBL" id="KAJ3006716.1"/>
    </source>
</evidence>
<protein>
    <submittedName>
        <fullName evidence="1">Uncharacterized protein</fullName>
    </submittedName>
</protein>
<keyword evidence="2" id="KW-1185">Reference proteome</keyword>
<accession>A0ACC1Q0S1</accession>
<dbReference type="EMBL" id="JANSHE010000827">
    <property type="protein sequence ID" value="KAJ3006716.1"/>
    <property type="molecule type" value="Genomic_DNA"/>
</dbReference>
<dbReference type="Proteomes" id="UP001144978">
    <property type="component" value="Unassembled WGS sequence"/>
</dbReference>
<sequence length="309" mass="33864">MHGSVADTPAVGAIPPNSDRARDAPCLARRAMQMSTKDYRSRLMYPAVHIVSRSWHPRPTERFEQLIASHAHASVLAQRNAMPRLELRPSPSLAYVIVSQSTIIHNAQQLPSPISPTTRPHLPPANGRDMFSQEPRNSPPRDHLPIGQFIAQLLRRSRTSTGVLQTALCYLQALLGILPRLFHQGKLHLTAAHGASSYAEPRIIHGLPTRDTPHSAATSATAADCIDNTSSVLPPLPSPLCCPHRTFLACLILASKFTQDHSYSNRAWAKLAGLPPREVGCCERAVGEALDWRLWVVHEIRLAAEGGAH</sequence>
<evidence type="ECO:0000313" key="2">
    <source>
        <dbReference type="Proteomes" id="UP001144978"/>
    </source>
</evidence>
<reference evidence="1" key="1">
    <citation type="submission" date="2022-08" db="EMBL/GenBank/DDBJ databases">
        <title>Genome Sequence of Pycnoporus sanguineus.</title>
        <authorList>
            <person name="Buettner E."/>
        </authorList>
    </citation>
    <scope>NUCLEOTIDE SEQUENCE</scope>
    <source>
        <strain evidence="1">CG-C14</strain>
    </source>
</reference>
<name>A0ACC1Q0S1_9APHY</name>
<comment type="caution">
    <text evidence="1">The sequence shown here is derived from an EMBL/GenBank/DDBJ whole genome shotgun (WGS) entry which is preliminary data.</text>
</comment>
<gene>
    <name evidence="1" type="ORF">NUW54_g3828</name>
</gene>
<proteinExistence type="predicted"/>
<organism evidence="1 2">
    <name type="scientific">Trametes sanguinea</name>
    <dbReference type="NCBI Taxonomy" id="158606"/>
    <lineage>
        <taxon>Eukaryota</taxon>
        <taxon>Fungi</taxon>
        <taxon>Dikarya</taxon>
        <taxon>Basidiomycota</taxon>
        <taxon>Agaricomycotina</taxon>
        <taxon>Agaricomycetes</taxon>
        <taxon>Polyporales</taxon>
        <taxon>Polyporaceae</taxon>
        <taxon>Trametes</taxon>
    </lineage>
</organism>